<comment type="caution">
    <text evidence="6">The sequence shown here is derived from an EMBL/GenBank/DDBJ whole genome shotgun (WGS) entry which is preliminary data.</text>
</comment>
<dbReference type="AlphaFoldDB" id="A0A1T3M8X8"/>
<feature type="signal peptide" evidence="4">
    <location>
        <begin position="1"/>
        <end position="22"/>
    </location>
</feature>
<dbReference type="Pfam" id="PF21783">
    <property type="entry name" value="YNCE"/>
    <property type="match status" value="1"/>
</dbReference>
<dbReference type="InterPro" id="IPR048433">
    <property type="entry name" value="YNCE-like_beta-prop"/>
</dbReference>
<dbReference type="InterPro" id="IPR017850">
    <property type="entry name" value="Alkaline_phosphatase_core_sf"/>
</dbReference>
<feature type="compositionally biased region" description="Basic and acidic residues" evidence="3">
    <location>
        <begin position="361"/>
        <end position="374"/>
    </location>
</feature>
<evidence type="ECO:0000256" key="2">
    <source>
        <dbReference type="ARBA" id="ARBA00022801"/>
    </source>
</evidence>
<dbReference type="Pfam" id="PF04185">
    <property type="entry name" value="Phosphoesterase"/>
    <property type="match status" value="1"/>
</dbReference>
<feature type="chain" id="PRO_5012933487" description="YNCE-like beta-propeller domain-containing protein" evidence="4">
    <location>
        <begin position="23"/>
        <end position="815"/>
    </location>
</feature>
<evidence type="ECO:0000313" key="7">
    <source>
        <dbReference type="Proteomes" id="UP000190813"/>
    </source>
</evidence>
<evidence type="ECO:0000256" key="4">
    <source>
        <dbReference type="SAM" id="SignalP"/>
    </source>
</evidence>
<evidence type="ECO:0000313" key="6">
    <source>
        <dbReference type="EMBL" id="OPC61118.1"/>
    </source>
</evidence>
<name>A0A1T3M8X8_9FLAO</name>
<sequence>MKRISVLTFSTCLLTVFQLMSAQDRVTAELESHKVGLPNGWTLSPVGKQIELGDLPLNLVISHDKKFAAVTNNGQSTQSLDLIDLSSQQKIDSIEIPKSWYGLAFSSDDNTLYASGGHDNMIRTYSIKNGKFTSKDSIVLGKPWPNRIGIAGLAVDDRKQQQLYTVTREDKKLYVIDLKSKAIKSSFDLGAEGYACMLTPDAKQLYISVWGAEKILVWDVSLNKVIKEIAVGNHPNEMTFSKNGKWLFVANANDNSVSVINTKDGVVVETLNAALYPNAPSGSTSNGVAVSEDGKTLYIANADNNCLAVFDVSNPGKSVSKGFIPVGWYPTNVKVVGKTILVTNGKGLSSKANPYGPNPTDQKEKVDRHSGDQSKPKEIQYIAGLFKGTLSFIQDPDSEHLAAYSHAVYKNTPYSKDKELLTEGEVGNPIPMKVGEASPIKYVFYVVKENRTYDQVLGDVKQGNGDPSLCLFGEKITPNQHKIVNEFVLLDNFYVDAEVSADGHNWSMGAYATDYLEKTWPSSYGGRGGTYGGEGEREIANNKGGFIWDNAKRHQVSYRTYGEFADKGKPNVKSLEGHVAPGYTSYDLSVADTTRFSQWKADFDQLLKEGKMPQLTTIRFSNDHTEGMRGGKKTPYAHVADNDLAVGQFVDYISKSPIWKESTIFILEDDAQNGPDHVDAHRSPAYLISPYVKRKFVDHTMYSTSGMIRTIELILGMKPMTQYDAAATPMWRSFTSQPDYATFDHLTANVDLNERNPTKGKLAVLSDKYDWSKEDAVPDLVFNEILWQGLKGTSAPSPKRAAFLKVNNKNEDDDD</sequence>
<dbReference type="SUPFAM" id="SSF51004">
    <property type="entry name" value="C-terminal (heme d1) domain of cytochrome cd1-nitrite reductase"/>
    <property type="match status" value="1"/>
</dbReference>
<gene>
    <name evidence="6" type="ORF">BAZ10_11665</name>
</gene>
<proteinExistence type="predicted"/>
<keyword evidence="1 4" id="KW-0732">Signal</keyword>
<feature type="domain" description="YNCE-like beta-propeller" evidence="5">
    <location>
        <begin position="37"/>
        <end position="319"/>
    </location>
</feature>
<accession>A0A1T3M8X8</accession>
<dbReference type="GO" id="GO:0016788">
    <property type="term" value="F:hydrolase activity, acting on ester bonds"/>
    <property type="evidence" value="ECO:0007669"/>
    <property type="project" value="InterPro"/>
</dbReference>
<keyword evidence="2" id="KW-0378">Hydrolase</keyword>
<dbReference type="InterPro" id="IPR051200">
    <property type="entry name" value="Host-pathogen_enzymatic-act"/>
</dbReference>
<dbReference type="RefSeq" id="WP_078773165.1">
    <property type="nucleotide sequence ID" value="NZ_CBCSBR010000036.1"/>
</dbReference>
<evidence type="ECO:0000259" key="5">
    <source>
        <dbReference type="Pfam" id="PF21783"/>
    </source>
</evidence>
<dbReference type="InterPro" id="IPR015943">
    <property type="entry name" value="WD40/YVTN_repeat-like_dom_sf"/>
</dbReference>
<dbReference type="Gene3D" id="3.40.720.10">
    <property type="entry name" value="Alkaline Phosphatase, subunit A"/>
    <property type="match status" value="1"/>
</dbReference>
<dbReference type="Proteomes" id="UP000190813">
    <property type="component" value="Unassembled WGS sequence"/>
</dbReference>
<dbReference type="InterPro" id="IPR011048">
    <property type="entry name" value="Haem_d1_sf"/>
</dbReference>
<evidence type="ECO:0000256" key="3">
    <source>
        <dbReference type="SAM" id="MobiDB-lite"/>
    </source>
</evidence>
<feature type="region of interest" description="Disordered" evidence="3">
    <location>
        <begin position="348"/>
        <end position="374"/>
    </location>
</feature>
<dbReference type="InterPro" id="IPR007312">
    <property type="entry name" value="Phosphoesterase"/>
</dbReference>
<evidence type="ECO:0000256" key="1">
    <source>
        <dbReference type="ARBA" id="ARBA00022729"/>
    </source>
</evidence>
<dbReference type="PANTHER" id="PTHR47197">
    <property type="entry name" value="PROTEIN NIRF"/>
    <property type="match status" value="1"/>
</dbReference>
<protein>
    <recommendedName>
        <fullName evidence="5">YNCE-like beta-propeller domain-containing protein</fullName>
    </recommendedName>
</protein>
<reference evidence="6 7" key="1">
    <citation type="submission" date="2016-06" db="EMBL/GenBank/DDBJ databases">
        <title>Revisiting the taxonomy of the Elizabethkingia Genus based on Whole-Genome Sequencing, Optical Mapping, and MALDI-TOF.</title>
        <authorList>
            <person name="Nicholson A.C."/>
        </authorList>
    </citation>
    <scope>NUCLEOTIDE SEQUENCE [LARGE SCALE GENOMIC DNA]</scope>
    <source>
        <strain evidence="6 7">G4070</strain>
    </source>
</reference>
<dbReference type="EMBL" id="MAHX01000021">
    <property type="protein sequence ID" value="OPC61118.1"/>
    <property type="molecule type" value="Genomic_DNA"/>
</dbReference>
<organism evidence="6 7">
    <name type="scientific">Elizabethkingia occulta</name>
    <dbReference type="NCBI Taxonomy" id="1867263"/>
    <lineage>
        <taxon>Bacteria</taxon>
        <taxon>Pseudomonadati</taxon>
        <taxon>Bacteroidota</taxon>
        <taxon>Flavobacteriia</taxon>
        <taxon>Flavobacteriales</taxon>
        <taxon>Weeksellaceae</taxon>
        <taxon>Elizabethkingia</taxon>
    </lineage>
</organism>
<dbReference type="PANTHER" id="PTHR47197:SF3">
    <property type="entry name" value="DIHYDRO-HEME D1 DEHYDROGENASE"/>
    <property type="match status" value="1"/>
</dbReference>
<dbReference type="Gene3D" id="2.130.10.10">
    <property type="entry name" value="YVTN repeat-like/Quinoprotein amine dehydrogenase"/>
    <property type="match status" value="2"/>
</dbReference>
<keyword evidence="7" id="KW-1185">Reference proteome</keyword>
<dbReference type="SUPFAM" id="SSF53649">
    <property type="entry name" value="Alkaline phosphatase-like"/>
    <property type="match status" value="1"/>
</dbReference>